<evidence type="ECO:0000259" key="2">
    <source>
        <dbReference type="Pfam" id="PF09990"/>
    </source>
</evidence>
<feature type="transmembrane region" description="Helical" evidence="1">
    <location>
        <begin position="86"/>
        <end position="104"/>
    </location>
</feature>
<dbReference type="RefSeq" id="WP_219066897.1">
    <property type="nucleotide sequence ID" value="NZ_CAJUXY010000012.1"/>
</dbReference>
<keyword evidence="4" id="KW-1185">Reference proteome</keyword>
<evidence type="ECO:0000313" key="4">
    <source>
        <dbReference type="Proteomes" id="UP001056610"/>
    </source>
</evidence>
<dbReference type="InterPro" id="IPR019251">
    <property type="entry name" value="DUF2231_TM"/>
</dbReference>
<keyword evidence="1" id="KW-0472">Membrane</keyword>
<proteinExistence type="predicted"/>
<accession>A0ABY4QRX7</accession>
<dbReference type="EMBL" id="CP097320">
    <property type="protein sequence ID" value="UQX13072.1"/>
    <property type="molecule type" value="Genomic_DNA"/>
</dbReference>
<sequence length="159" mass="17218">MTTIAGLPAHVLLVHAMVVLAPLTALLEILCALWPAARRHLVWPTLAFAVVTTALTPITTNAGEWLYDRERHHRDILHTHAARGGWMIYFSIAMLAVAVVLAWAHWREIRSAKPRAAATVAVAVLAIAVGAASILQVVRIGDSGARSVWADELTKSDKP</sequence>
<keyword evidence="1" id="KW-0812">Transmembrane</keyword>
<evidence type="ECO:0000256" key="1">
    <source>
        <dbReference type="SAM" id="Phobius"/>
    </source>
</evidence>
<feature type="transmembrane region" description="Helical" evidence="1">
    <location>
        <begin position="12"/>
        <end position="34"/>
    </location>
</feature>
<evidence type="ECO:0000313" key="3">
    <source>
        <dbReference type="EMBL" id="UQX13072.1"/>
    </source>
</evidence>
<reference evidence="3" key="1">
    <citation type="submission" date="2022-05" db="EMBL/GenBank/DDBJ databases">
        <title>A methanotrophic Mycobacterium dominates a cave microbial ecosystem.</title>
        <authorList>
            <person name="Van Spanning R.J.M."/>
            <person name="Guan Q."/>
            <person name="Melkonian C."/>
            <person name="Gallant J."/>
            <person name="Polerecky L."/>
            <person name="Flot J.-F."/>
            <person name="Brandt B.W."/>
            <person name="Braster M."/>
            <person name="Iturbe Espinoza P."/>
            <person name="Aerts J."/>
            <person name="Meima-Franke M."/>
            <person name="Piersma S.R."/>
            <person name="Bunduc C."/>
            <person name="Ummels R."/>
            <person name="Pain A."/>
            <person name="Fleming E.J."/>
            <person name="van der Wel N."/>
            <person name="Gherman V.D."/>
            <person name="Sarbu S.M."/>
            <person name="Bodelier P.L.E."/>
            <person name="Bitter W."/>
        </authorList>
    </citation>
    <scope>NUCLEOTIDE SEQUENCE</scope>
    <source>
        <strain evidence="3">Sulfur Cave</strain>
    </source>
</reference>
<gene>
    <name evidence="3" type="ORF">M5I08_12365</name>
</gene>
<name>A0ABY4QRX7_9MYCO</name>
<keyword evidence="1" id="KW-1133">Transmembrane helix</keyword>
<organism evidence="3 4">
    <name type="scientific">Candidatus Mycobacterium methanotrophicum</name>
    <dbReference type="NCBI Taxonomy" id="2943498"/>
    <lineage>
        <taxon>Bacteria</taxon>
        <taxon>Bacillati</taxon>
        <taxon>Actinomycetota</taxon>
        <taxon>Actinomycetes</taxon>
        <taxon>Mycobacteriales</taxon>
        <taxon>Mycobacteriaceae</taxon>
        <taxon>Mycobacterium</taxon>
    </lineage>
</organism>
<protein>
    <recommendedName>
        <fullName evidence="2">DUF2231 domain-containing protein</fullName>
    </recommendedName>
</protein>
<feature type="transmembrane region" description="Helical" evidence="1">
    <location>
        <begin position="116"/>
        <end position="138"/>
    </location>
</feature>
<dbReference type="Pfam" id="PF09990">
    <property type="entry name" value="DUF2231"/>
    <property type="match status" value="1"/>
</dbReference>
<feature type="domain" description="DUF2231" evidence="2">
    <location>
        <begin position="6"/>
        <end position="154"/>
    </location>
</feature>
<feature type="transmembrane region" description="Helical" evidence="1">
    <location>
        <begin position="41"/>
        <end position="59"/>
    </location>
</feature>
<dbReference type="Proteomes" id="UP001056610">
    <property type="component" value="Chromosome"/>
</dbReference>